<keyword evidence="7" id="KW-0067">ATP-binding</keyword>
<evidence type="ECO:0000256" key="9">
    <source>
        <dbReference type="PROSITE-ProRule" id="PRU00169"/>
    </source>
</evidence>
<dbReference type="Gene3D" id="3.40.50.2300">
    <property type="match status" value="1"/>
</dbReference>
<keyword evidence="3 9" id="KW-0597">Phosphoprotein</keyword>
<dbReference type="PROSITE" id="PS50112">
    <property type="entry name" value="PAS"/>
    <property type="match status" value="1"/>
</dbReference>
<dbReference type="Gene3D" id="3.30.450.20">
    <property type="entry name" value="PAS domain"/>
    <property type="match status" value="1"/>
</dbReference>
<protein>
    <recommendedName>
        <fullName evidence="2">histidine kinase</fullName>
        <ecNumber evidence="2">2.7.13.3</ecNumber>
    </recommendedName>
</protein>
<reference evidence="14" key="1">
    <citation type="submission" date="2016-04" db="EMBL/GenBank/DDBJ databases">
        <authorList>
            <person name="Chen L."/>
            <person name="Zhuang W."/>
            <person name="Wang G."/>
        </authorList>
    </citation>
    <scope>NUCLEOTIDE SEQUENCE [LARGE SCALE GENOMIC DNA]</scope>
    <source>
        <strain evidence="14">208</strain>
    </source>
</reference>
<dbReference type="SMART" id="SM00388">
    <property type="entry name" value="HisKA"/>
    <property type="match status" value="1"/>
</dbReference>
<dbReference type="SMART" id="SM00448">
    <property type="entry name" value="REC"/>
    <property type="match status" value="1"/>
</dbReference>
<dbReference type="GO" id="GO:0000155">
    <property type="term" value="F:phosphorelay sensor kinase activity"/>
    <property type="evidence" value="ECO:0007669"/>
    <property type="project" value="InterPro"/>
</dbReference>
<dbReference type="SMART" id="SM00387">
    <property type="entry name" value="HATPase_c"/>
    <property type="match status" value="1"/>
</dbReference>
<accession>A0A1V9FJC6</accession>
<comment type="caution">
    <text evidence="13">The sequence shown here is derived from an EMBL/GenBank/DDBJ whole genome shotgun (WGS) entry which is preliminary data.</text>
</comment>
<dbReference type="SUPFAM" id="SSF47384">
    <property type="entry name" value="Homodimeric domain of signal transducing histidine kinase"/>
    <property type="match status" value="1"/>
</dbReference>
<evidence type="ECO:0000256" key="1">
    <source>
        <dbReference type="ARBA" id="ARBA00000085"/>
    </source>
</evidence>
<evidence type="ECO:0000256" key="6">
    <source>
        <dbReference type="ARBA" id="ARBA00022777"/>
    </source>
</evidence>
<dbReference type="PANTHER" id="PTHR43065">
    <property type="entry name" value="SENSOR HISTIDINE KINASE"/>
    <property type="match status" value="1"/>
</dbReference>
<dbReference type="Pfam" id="PF00072">
    <property type="entry name" value="Response_reg"/>
    <property type="match status" value="1"/>
</dbReference>
<evidence type="ECO:0000259" key="10">
    <source>
        <dbReference type="PROSITE" id="PS50109"/>
    </source>
</evidence>
<dbReference type="Gene3D" id="1.10.287.130">
    <property type="match status" value="1"/>
</dbReference>
<dbReference type="CDD" id="cd00082">
    <property type="entry name" value="HisKA"/>
    <property type="match status" value="1"/>
</dbReference>
<dbReference type="RefSeq" id="WP_081165695.1">
    <property type="nucleotide sequence ID" value="NZ_LWBP01000188.1"/>
</dbReference>
<dbReference type="GO" id="GO:0005524">
    <property type="term" value="F:ATP binding"/>
    <property type="evidence" value="ECO:0007669"/>
    <property type="project" value="UniProtKB-KW"/>
</dbReference>
<dbReference type="EC" id="2.7.13.3" evidence="2"/>
<keyword evidence="8" id="KW-0902">Two-component regulatory system</keyword>
<evidence type="ECO:0000259" key="11">
    <source>
        <dbReference type="PROSITE" id="PS50110"/>
    </source>
</evidence>
<feature type="modified residue" description="4-aspartylphosphate" evidence="9">
    <location>
        <position position="61"/>
    </location>
</feature>
<dbReference type="InterPro" id="IPR004358">
    <property type="entry name" value="Sig_transdc_His_kin-like_C"/>
</dbReference>
<evidence type="ECO:0000256" key="7">
    <source>
        <dbReference type="ARBA" id="ARBA00022840"/>
    </source>
</evidence>
<dbReference type="PANTHER" id="PTHR43065:SF10">
    <property type="entry name" value="PEROXIDE STRESS-ACTIVATED HISTIDINE KINASE MAK3"/>
    <property type="match status" value="1"/>
</dbReference>
<dbReference type="SUPFAM" id="SSF52172">
    <property type="entry name" value="CheY-like"/>
    <property type="match status" value="1"/>
</dbReference>
<keyword evidence="14" id="KW-1185">Reference proteome</keyword>
<organism evidence="13 14">
    <name type="scientific">Niastella populi</name>
    <dbReference type="NCBI Taxonomy" id="550983"/>
    <lineage>
        <taxon>Bacteria</taxon>
        <taxon>Pseudomonadati</taxon>
        <taxon>Bacteroidota</taxon>
        <taxon>Chitinophagia</taxon>
        <taxon>Chitinophagales</taxon>
        <taxon>Chitinophagaceae</taxon>
        <taxon>Niastella</taxon>
    </lineage>
</organism>
<evidence type="ECO:0000256" key="4">
    <source>
        <dbReference type="ARBA" id="ARBA00022679"/>
    </source>
</evidence>
<evidence type="ECO:0000259" key="12">
    <source>
        <dbReference type="PROSITE" id="PS50112"/>
    </source>
</evidence>
<dbReference type="EMBL" id="LWBP01000188">
    <property type="protein sequence ID" value="OQP58452.1"/>
    <property type="molecule type" value="Genomic_DNA"/>
</dbReference>
<keyword evidence="6 13" id="KW-0418">Kinase</keyword>
<dbReference type="InterPro" id="IPR000014">
    <property type="entry name" value="PAS"/>
</dbReference>
<comment type="catalytic activity">
    <reaction evidence="1">
        <text>ATP + protein L-histidine = ADP + protein N-phospho-L-histidine.</text>
        <dbReference type="EC" id="2.7.13.3"/>
    </reaction>
</comment>
<dbReference type="CDD" id="cd00130">
    <property type="entry name" value="PAS"/>
    <property type="match status" value="1"/>
</dbReference>
<dbReference type="InterPro" id="IPR035965">
    <property type="entry name" value="PAS-like_dom_sf"/>
</dbReference>
<dbReference type="STRING" id="550983.A4R26_03065"/>
<dbReference type="OrthoDB" id="9806995at2"/>
<dbReference type="Pfam" id="PF00512">
    <property type="entry name" value="HisKA"/>
    <property type="match status" value="1"/>
</dbReference>
<evidence type="ECO:0000313" key="13">
    <source>
        <dbReference type="EMBL" id="OQP58452.1"/>
    </source>
</evidence>
<gene>
    <name evidence="13" type="ORF">A4R26_03065</name>
</gene>
<dbReference type="InterPro" id="IPR005467">
    <property type="entry name" value="His_kinase_dom"/>
</dbReference>
<proteinExistence type="predicted"/>
<dbReference type="NCBIfam" id="TIGR00229">
    <property type="entry name" value="sensory_box"/>
    <property type="match status" value="1"/>
</dbReference>
<dbReference type="PROSITE" id="PS50110">
    <property type="entry name" value="RESPONSE_REGULATORY"/>
    <property type="match status" value="1"/>
</dbReference>
<feature type="domain" description="PAS" evidence="12">
    <location>
        <begin position="139"/>
        <end position="190"/>
    </location>
</feature>
<dbReference type="Pfam" id="PF02518">
    <property type="entry name" value="HATPase_c"/>
    <property type="match status" value="1"/>
</dbReference>
<keyword evidence="4" id="KW-0808">Transferase</keyword>
<evidence type="ECO:0000256" key="3">
    <source>
        <dbReference type="ARBA" id="ARBA00022553"/>
    </source>
</evidence>
<dbReference type="SUPFAM" id="SSF55785">
    <property type="entry name" value="PYP-like sensor domain (PAS domain)"/>
    <property type="match status" value="1"/>
</dbReference>
<dbReference type="SMART" id="SM00091">
    <property type="entry name" value="PAS"/>
    <property type="match status" value="1"/>
</dbReference>
<feature type="domain" description="Response regulatory" evidence="11">
    <location>
        <begin position="9"/>
        <end position="126"/>
    </location>
</feature>
<dbReference type="PRINTS" id="PR00344">
    <property type="entry name" value="BCTRLSENSOR"/>
</dbReference>
<dbReference type="InterPro" id="IPR003661">
    <property type="entry name" value="HisK_dim/P_dom"/>
</dbReference>
<dbReference type="InterPro" id="IPR003594">
    <property type="entry name" value="HATPase_dom"/>
</dbReference>
<keyword evidence="5" id="KW-0547">Nucleotide-binding</keyword>
<evidence type="ECO:0000256" key="5">
    <source>
        <dbReference type="ARBA" id="ARBA00022741"/>
    </source>
</evidence>
<evidence type="ECO:0000256" key="8">
    <source>
        <dbReference type="ARBA" id="ARBA00023012"/>
    </source>
</evidence>
<evidence type="ECO:0000313" key="14">
    <source>
        <dbReference type="Proteomes" id="UP000192276"/>
    </source>
</evidence>
<dbReference type="AlphaFoldDB" id="A0A1V9FJC6"/>
<dbReference type="InterPro" id="IPR036890">
    <property type="entry name" value="HATPase_C_sf"/>
</dbReference>
<feature type="domain" description="Histidine kinase" evidence="10">
    <location>
        <begin position="274"/>
        <end position="481"/>
    </location>
</feature>
<sequence length="497" mass="56381">MIVSNLQARILIVDDDEDDYIITSDLIRNIPSSGFTMHWSYSYKDALDQMKSRAFDIYFIDYRLGAKTGLDLLKEGIAAGCEEPVILLTGKGNHTVDMEAMRVGAMDYLVKGELNEEKLERSIRYALERSASIKALRANERKYRNMFERSKDMVFTADRQGRFKDVNSATADLLGYTKEELIQVSVYDLFIQKREEERFRYLITERQEVDDLEAEIRTKQGEHRICIISASMEADNKNQDYMQGIVHDITNLKKAEKATLQIEKLAATGRLVRTLAHEVRNPLNNINLSVEHLREEAGNDENGSTYLEIIQRNSNRIGALITELLNSSRPAEMKMETHVLQSIMDESILDAIDRLTLQRIKLEIKYPDVPVIVTVDKEKLKLAFSNILINATEAINHKQGRISVVIHHDPDPSIVISDNGCGISEENISRLFEPYFTSKRNGMGLGLASTLNIIQSNKGAIDVKSTLNVGTSFIISFPKNQEEPGVNEQLNLDKHIL</sequence>
<name>A0A1V9FJC6_9BACT</name>
<dbReference type="Gene3D" id="3.30.565.10">
    <property type="entry name" value="Histidine kinase-like ATPase, C-terminal domain"/>
    <property type="match status" value="1"/>
</dbReference>
<dbReference type="PROSITE" id="PS50109">
    <property type="entry name" value="HIS_KIN"/>
    <property type="match status" value="1"/>
</dbReference>
<dbReference type="CDD" id="cd00156">
    <property type="entry name" value="REC"/>
    <property type="match status" value="1"/>
</dbReference>
<dbReference type="Proteomes" id="UP000192276">
    <property type="component" value="Unassembled WGS sequence"/>
</dbReference>
<dbReference type="InterPro" id="IPR036097">
    <property type="entry name" value="HisK_dim/P_sf"/>
</dbReference>
<evidence type="ECO:0000256" key="2">
    <source>
        <dbReference type="ARBA" id="ARBA00012438"/>
    </source>
</evidence>
<dbReference type="InterPro" id="IPR001789">
    <property type="entry name" value="Sig_transdc_resp-reg_receiver"/>
</dbReference>
<dbReference type="InterPro" id="IPR011006">
    <property type="entry name" value="CheY-like_superfamily"/>
</dbReference>
<dbReference type="Pfam" id="PF13426">
    <property type="entry name" value="PAS_9"/>
    <property type="match status" value="1"/>
</dbReference>
<dbReference type="SUPFAM" id="SSF55874">
    <property type="entry name" value="ATPase domain of HSP90 chaperone/DNA topoisomerase II/histidine kinase"/>
    <property type="match status" value="1"/>
</dbReference>